<proteinExistence type="predicted"/>
<organism evidence="1 2">
    <name type="scientific">Potamilus streckersoni</name>
    <dbReference type="NCBI Taxonomy" id="2493646"/>
    <lineage>
        <taxon>Eukaryota</taxon>
        <taxon>Metazoa</taxon>
        <taxon>Spiralia</taxon>
        <taxon>Lophotrochozoa</taxon>
        <taxon>Mollusca</taxon>
        <taxon>Bivalvia</taxon>
        <taxon>Autobranchia</taxon>
        <taxon>Heteroconchia</taxon>
        <taxon>Palaeoheterodonta</taxon>
        <taxon>Unionida</taxon>
        <taxon>Unionoidea</taxon>
        <taxon>Unionidae</taxon>
        <taxon>Ambleminae</taxon>
        <taxon>Lampsilini</taxon>
        <taxon>Potamilus</taxon>
    </lineage>
</organism>
<evidence type="ECO:0000313" key="1">
    <source>
        <dbReference type="EMBL" id="KAK3600037.1"/>
    </source>
</evidence>
<dbReference type="AlphaFoldDB" id="A0AAE0SXK8"/>
<reference evidence="1" key="3">
    <citation type="submission" date="2023-05" db="EMBL/GenBank/DDBJ databases">
        <authorList>
            <person name="Smith C.H."/>
        </authorList>
    </citation>
    <scope>NUCLEOTIDE SEQUENCE</scope>
    <source>
        <strain evidence="1">CHS0354</strain>
        <tissue evidence="1">Mantle</tissue>
    </source>
</reference>
<sequence length="132" mass="15205">MSATENRSGIDSAVIEFSAHGEPISTLPDIDTVSSHLQKEIIAERDDKMHALTKGSPAFYEHRKEFARKSAVYCSSMNIKIDWSRFDPMLQMYVLYSYKVVPCHHFRSFAHDSDFCNLAARQQFANQDKFHQ</sequence>
<dbReference type="Proteomes" id="UP001195483">
    <property type="component" value="Unassembled WGS sequence"/>
</dbReference>
<dbReference type="EMBL" id="JAEAOA010000768">
    <property type="protein sequence ID" value="KAK3600037.1"/>
    <property type="molecule type" value="Genomic_DNA"/>
</dbReference>
<reference evidence="1" key="2">
    <citation type="journal article" date="2021" name="Genome Biol. Evol.">
        <title>Developing a high-quality reference genome for a parasitic bivalve with doubly uniparental inheritance (Bivalvia: Unionida).</title>
        <authorList>
            <person name="Smith C.H."/>
        </authorList>
    </citation>
    <scope>NUCLEOTIDE SEQUENCE</scope>
    <source>
        <strain evidence="1">CHS0354</strain>
        <tissue evidence="1">Mantle</tissue>
    </source>
</reference>
<evidence type="ECO:0000313" key="2">
    <source>
        <dbReference type="Proteomes" id="UP001195483"/>
    </source>
</evidence>
<reference evidence="1" key="1">
    <citation type="journal article" date="2021" name="Genome Biol. Evol.">
        <title>A High-Quality Reference Genome for a Parasitic Bivalve with Doubly Uniparental Inheritance (Bivalvia: Unionida).</title>
        <authorList>
            <person name="Smith C.H."/>
        </authorList>
    </citation>
    <scope>NUCLEOTIDE SEQUENCE</scope>
    <source>
        <strain evidence="1">CHS0354</strain>
    </source>
</reference>
<accession>A0AAE0SXK8</accession>
<keyword evidence="2" id="KW-1185">Reference proteome</keyword>
<gene>
    <name evidence="1" type="ORF">CHS0354_012718</name>
</gene>
<comment type="caution">
    <text evidence="1">The sequence shown here is derived from an EMBL/GenBank/DDBJ whole genome shotgun (WGS) entry which is preliminary data.</text>
</comment>
<protein>
    <submittedName>
        <fullName evidence="1">Uncharacterized protein</fullName>
    </submittedName>
</protein>
<name>A0AAE0SXK8_9BIVA</name>